<sequence length="44" mass="4757">MGKGKELTESQKSAILYGHRLGHLCRKIAVTVRCGPSAVSTCIR</sequence>
<keyword evidence="2" id="KW-1185">Reference proteome</keyword>
<organism evidence="1 2">
    <name type="scientific">Funneliformis geosporum</name>
    <dbReference type="NCBI Taxonomy" id="1117311"/>
    <lineage>
        <taxon>Eukaryota</taxon>
        <taxon>Fungi</taxon>
        <taxon>Fungi incertae sedis</taxon>
        <taxon>Mucoromycota</taxon>
        <taxon>Glomeromycotina</taxon>
        <taxon>Glomeromycetes</taxon>
        <taxon>Glomerales</taxon>
        <taxon>Glomeraceae</taxon>
        <taxon>Funneliformis</taxon>
    </lineage>
</organism>
<comment type="caution">
    <text evidence="1">The sequence shown here is derived from an EMBL/GenBank/DDBJ whole genome shotgun (WGS) entry which is preliminary data.</text>
</comment>
<evidence type="ECO:0000313" key="1">
    <source>
        <dbReference type="EMBL" id="CAI2199689.1"/>
    </source>
</evidence>
<dbReference type="EMBL" id="CAMKVN010022052">
    <property type="protein sequence ID" value="CAI2199689.1"/>
    <property type="molecule type" value="Genomic_DNA"/>
</dbReference>
<accession>A0A9W4TBZ6</accession>
<evidence type="ECO:0000313" key="2">
    <source>
        <dbReference type="Proteomes" id="UP001153678"/>
    </source>
</evidence>
<name>A0A9W4TBZ6_9GLOM</name>
<gene>
    <name evidence="1" type="ORF">FWILDA_LOCUS19199</name>
</gene>
<dbReference type="OrthoDB" id="2363896at2759"/>
<feature type="non-terminal residue" evidence="1">
    <location>
        <position position="44"/>
    </location>
</feature>
<dbReference type="AlphaFoldDB" id="A0A9W4TBZ6"/>
<protein>
    <submittedName>
        <fullName evidence="1">13295_t:CDS:1</fullName>
    </submittedName>
</protein>
<dbReference type="Proteomes" id="UP001153678">
    <property type="component" value="Unassembled WGS sequence"/>
</dbReference>
<proteinExistence type="predicted"/>
<reference evidence="1" key="1">
    <citation type="submission" date="2022-08" db="EMBL/GenBank/DDBJ databases">
        <authorList>
            <person name="Kallberg Y."/>
            <person name="Tangrot J."/>
            <person name="Rosling A."/>
        </authorList>
    </citation>
    <scope>NUCLEOTIDE SEQUENCE</scope>
    <source>
        <strain evidence="1">Wild A</strain>
    </source>
</reference>